<accession>A0A077HLM7</accession>
<dbReference type="GO" id="GO:0006528">
    <property type="term" value="P:asparagine metabolic process"/>
    <property type="evidence" value="ECO:0007669"/>
    <property type="project" value="InterPro"/>
</dbReference>
<dbReference type="RefSeq" id="WP_038612325.1">
    <property type="nucleotide sequence ID" value="NZ_CP009215.1"/>
</dbReference>
<dbReference type="AlphaFoldDB" id="A0A077HLM7"/>
<dbReference type="InterPro" id="IPR004550">
    <property type="entry name" value="AsnASE_II"/>
</dbReference>
<dbReference type="PANTHER" id="PTHR11707:SF28">
    <property type="entry name" value="60 KDA LYSOPHOSPHOLIPASE"/>
    <property type="match status" value="1"/>
</dbReference>
<reference evidence="7 8" key="1">
    <citation type="submission" date="2014-08" db="EMBL/GenBank/DDBJ databases">
        <title>Complete genome sequence of Corynebacterium ureicelerivorans DSM 45051, a lipophilic and urea-splitting isolate from a blood culture of a septicaemia patient.</title>
        <authorList>
            <person name="Tippelt A."/>
            <person name="Albersmeier A."/>
            <person name="Brinkrolf K."/>
            <person name="Ruckert C."/>
            <person name="Tauch A."/>
        </authorList>
    </citation>
    <scope>NUCLEOTIDE SEQUENCE [LARGE SCALE GENOMIC DNA]</scope>
    <source>
        <strain evidence="7 8">IMMIB RIV-2301</strain>
    </source>
</reference>
<protein>
    <submittedName>
        <fullName evidence="7">Asparaginase</fullName>
    </submittedName>
</protein>
<dbReference type="InterPro" id="IPR040919">
    <property type="entry name" value="Asparaginase_C"/>
</dbReference>
<dbReference type="InterPro" id="IPR037152">
    <property type="entry name" value="L-asparaginase_N_sf"/>
</dbReference>
<dbReference type="OrthoDB" id="9788068at2"/>
<evidence type="ECO:0000313" key="8">
    <source>
        <dbReference type="Proteomes" id="UP000028939"/>
    </source>
</evidence>
<comment type="similarity">
    <text evidence="1">Belongs to the asparaginase 1 family.</text>
</comment>
<dbReference type="Gene3D" id="3.40.50.1170">
    <property type="entry name" value="L-asparaginase, N-terminal domain"/>
    <property type="match status" value="1"/>
</dbReference>
<sequence>MSVVVISSGGTIASTKDACGALVPTLSADELIASCGTTRHVRAIDIASLDSSSMGLREVDLLRAVVRDLLSDGDVSGVVVTHGTDSMAETALALDLVHSDRRPVVLTGAMRPADHPTPDGPANLRGAIEAAATTHSRGVMVHFAGATLPARGLLKTQTTAGDAFTLTSPRVLPRPMAVPPAPLEGVRVPIIRAWAGADDALINALPPIDGLVLEALGSGNVSAKMGKAVAKILRRGVPVVVATSVPYGEVSFAYGGAGGGSTLGSLGALPAGYLSAGQARIALATALATGVNPRSLL</sequence>
<dbReference type="SUPFAM" id="SSF53774">
    <property type="entry name" value="Glutaminase/Asparaginase"/>
    <property type="match status" value="1"/>
</dbReference>
<dbReference type="EMBL" id="CP009215">
    <property type="protein sequence ID" value="AIL97219.1"/>
    <property type="molecule type" value="Genomic_DNA"/>
</dbReference>
<gene>
    <name evidence="7" type="ORF">CUREI_07845</name>
</gene>
<dbReference type="InterPro" id="IPR027473">
    <property type="entry name" value="L-asparaginase_C"/>
</dbReference>
<keyword evidence="8" id="KW-1185">Reference proteome</keyword>
<dbReference type="InterPro" id="IPR036152">
    <property type="entry name" value="Asp/glu_Ase-like_sf"/>
</dbReference>
<dbReference type="PANTHER" id="PTHR11707">
    <property type="entry name" value="L-ASPARAGINASE"/>
    <property type="match status" value="1"/>
</dbReference>
<evidence type="ECO:0000256" key="4">
    <source>
        <dbReference type="PIRSR" id="PIRSR001220-2"/>
    </source>
</evidence>
<dbReference type="InterPro" id="IPR027474">
    <property type="entry name" value="L-asparaginase_N"/>
</dbReference>
<dbReference type="STRING" id="401472.CUREI_07845"/>
<dbReference type="Pfam" id="PF17763">
    <property type="entry name" value="Asparaginase_C"/>
    <property type="match status" value="1"/>
</dbReference>
<evidence type="ECO:0000256" key="2">
    <source>
        <dbReference type="ARBA" id="ARBA00022801"/>
    </source>
</evidence>
<feature type="binding site" evidence="4">
    <location>
        <begin position="84"/>
        <end position="85"/>
    </location>
    <ligand>
        <name>substrate</name>
    </ligand>
</feature>
<organism evidence="7 8">
    <name type="scientific">Corynebacterium ureicelerivorans</name>
    <dbReference type="NCBI Taxonomy" id="401472"/>
    <lineage>
        <taxon>Bacteria</taxon>
        <taxon>Bacillati</taxon>
        <taxon>Actinomycetota</taxon>
        <taxon>Actinomycetes</taxon>
        <taxon>Mycobacteriales</taxon>
        <taxon>Corynebacteriaceae</taxon>
        <taxon>Corynebacterium</taxon>
    </lineage>
</organism>
<evidence type="ECO:0000259" key="5">
    <source>
        <dbReference type="Pfam" id="PF00710"/>
    </source>
</evidence>
<proteinExistence type="inferred from homology"/>
<dbReference type="HOGENOM" id="CLU_019134_1_0_11"/>
<dbReference type="PRINTS" id="PR00139">
    <property type="entry name" value="ASNGLNASE"/>
</dbReference>
<evidence type="ECO:0000259" key="6">
    <source>
        <dbReference type="Pfam" id="PF17763"/>
    </source>
</evidence>
<evidence type="ECO:0000256" key="3">
    <source>
        <dbReference type="PIRSR" id="PIRSR001220-1"/>
    </source>
</evidence>
<dbReference type="PIRSF" id="PIRSF500176">
    <property type="entry name" value="L_ASNase"/>
    <property type="match status" value="1"/>
</dbReference>
<evidence type="ECO:0000313" key="7">
    <source>
        <dbReference type="EMBL" id="AIL97219.1"/>
    </source>
</evidence>
<feature type="binding site" evidence="4">
    <location>
        <position position="51"/>
    </location>
    <ligand>
        <name>substrate</name>
    </ligand>
</feature>
<dbReference type="InterPro" id="IPR006034">
    <property type="entry name" value="Asparaginase/glutaminase-like"/>
</dbReference>
<feature type="active site" description="O-isoaspartyl threonine intermediate" evidence="3">
    <location>
        <position position="11"/>
    </location>
</feature>
<dbReference type="Proteomes" id="UP000028939">
    <property type="component" value="Chromosome"/>
</dbReference>
<dbReference type="GO" id="GO:0004067">
    <property type="term" value="F:asparaginase activity"/>
    <property type="evidence" value="ECO:0007669"/>
    <property type="project" value="UniProtKB-UniRule"/>
</dbReference>
<dbReference type="SFLD" id="SFLDS00057">
    <property type="entry name" value="Glutaminase/Asparaginase"/>
    <property type="match status" value="1"/>
</dbReference>
<dbReference type="PIRSF" id="PIRSF001220">
    <property type="entry name" value="L-ASNase_gatD"/>
    <property type="match status" value="1"/>
</dbReference>
<feature type="domain" description="Asparaginase/glutaminase C-terminal" evidence="6">
    <location>
        <begin position="187"/>
        <end position="294"/>
    </location>
</feature>
<dbReference type="CDD" id="cd08964">
    <property type="entry name" value="L-asparaginase_II"/>
    <property type="match status" value="1"/>
</dbReference>
<keyword evidence="2" id="KW-0378">Hydrolase</keyword>
<dbReference type="PROSITE" id="PS51732">
    <property type="entry name" value="ASN_GLN_ASE_3"/>
    <property type="match status" value="1"/>
</dbReference>
<dbReference type="Gene3D" id="3.40.50.40">
    <property type="match status" value="1"/>
</dbReference>
<dbReference type="Pfam" id="PF00710">
    <property type="entry name" value="Asparaginase"/>
    <property type="match status" value="1"/>
</dbReference>
<feature type="domain" description="L-asparaginase N-terminal" evidence="5">
    <location>
        <begin position="3"/>
        <end position="165"/>
    </location>
</feature>
<dbReference type="KEGG" id="cuv:CUREI_07845"/>
<dbReference type="SMART" id="SM00870">
    <property type="entry name" value="Asparaginase"/>
    <property type="match status" value="1"/>
</dbReference>
<name>A0A077HLM7_9CORY</name>
<evidence type="ECO:0000256" key="1">
    <source>
        <dbReference type="ARBA" id="ARBA00010518"/>
    </source>
</evidence>